<dbReference type="EMBL" id="CM047586">
    <property type="protein sequence ID" value="KAI9909076.1"/>
    <property type="molecule type" value="Genomic_DNA"/>
</dbReference>
<evidence type="ECO:0000313" key="2">
    <source>
        <dbReference type="Proteomes" id="UP001163321"/>
    </source>
</evidence>
<accession>A0ACC0VTJ0</accession>
<reference evidence="1 2" key="1">
    <citation type="journal article" date="2022" name="bioRxiv">
        <title>The genome of the oomycete Peronosclerospora sorghi, a cosmopolitan pathogen of maize and sorghum, is inflated with dispersed pseudogenes.</title>
        <authorList>
            <person name="Fletcher K."/>
            <person name="Martin F."/>
            <person name="Isakeit T."/>
            <person name="Cavanaugh K."/>
            <person name="Magill C."/>
            <person name="Michelmore R."/>
        </authorList>
    </citation>
    <scope>NUCLEOTIDE SEQUENCE [LARGE SCALE GENOMIC DNA]</scope>
    <source>
        <strain evidence="1">P6</strain>
    </source>
</reference>
<comment type="caution">
    <text evidence="1">The sequence shown here is derived from an EMBL/GenBank/DDBJ whole genome shotgun (WGS) entry which is preliminary data.</text>
</comment>
<organism evidence="1 2">
    <name type="scientific">Peronosclerospora sorghi</name>
    <dbReference type="NCBI Taxonomy" id="230839"/>
    <lineage>
        <taxon>Eukaryota</taxon>
        <taxon>Sar</taxon>
        <taxon>Stramenopiles</taxon>
        <taxon>Oomycota</taxon>
        <taxon>Peronosporomycetes</taxon>
        <taxon>Peronosporales</taxon>
        <taxon>Peronosporaceae</taxon>
        <taxon>Peronosclerospora</taxon>
    </lineage>
</organism>
<sequence>MPIHQFNPGLVNAVTFRVLSTYNATCPDDIVVKSKIAKPTKCRVLLPSSFFRYLGATTLFLPRWWGHLWSVRLDELKMLFQLCNELIDTRSSFFHGGVHRVKEHVKTLVGDRTDELVPMGGGVLVQHGGYLLTHHVIAR</sequence>
<keyword evidence="2" id="KW-1185">Reference proteome</keyword>
<evidence type="ECO:0000313" key="1">
    <source>
        <dbReference type="EMBL" id="KAI9909076.1"/>
    </source>
</evidence>
<gene>
    <name evidence="1" type="ORF">PsorP6_014473</name>
</gene>
<protein>
    <submittedName>
        <fullName evidence="1">Uncharacterized protein</fullName>
    </submittedName>
</protein>
<dbReference type="Proteomes" id="UP001163321">
    <property type="component" value="Chromosome 7"/>
</dbReference>
<proteinExistence type="predicted"/>
<name>A0ACC0VTJ0_9STRA</name>